<keyword evidence="5" id="KW-0539">Nucleus</keyword>
<dbReference type="GO" id="GO:0008270">
    <property type="term" value="F:zinc ion binding"/>
    <property type="evidence" value="ECO:0007669"/>
    <property type="project" value="InterPro"/>
</dbReference>
<keyword evidence="2" id="KW-0805">Transcription regulation</keyword>
<dbReference type="SUPFAM" id="SSF57701">
    <property type="entry name" value="Zn2/Cys6 DNA-binding domain"/>
    <property type="match status" value="1"/>
</dbReference>
<dbReference type="PANTHER" id="PTHR47424">
    <property type="entry name" value="REGULATORY PROTEIN GAL4"/>
    <property type="match status" value="1"/>
</dbReference>
<proteinExistence type="predicted"/>
<dbReference type="SMART" id="SM00066">
    <property type="entry name" value="GAL4"/>
    <property type="match status" value="1"/>
</dbReference>
<dbReference type="GO" id="GO:0005634">
    <property type="term" value="C:nucleus"/>
    <property type="evidence" value="ECO:0007669"/>
    <property type="project" value="TreeGrafter"/>
</dbReference>
<dbReference type="CDD" id="cd00067">
    <property type="entry name" value="GAL4"/>
    <property type="match status" value="1"/>
</dbReference>
<dbReference type="Pfam" id="PF04082">
    <property type="entry name" value="Fungal_trans"/>
    <property type="match status" value="1"/>
</dbReference>
<reference evidence="8 9" key="1">
    <citation type="submission" date="2019-03" db="EMBL/GenBank/DDBJ databases">
        <title>The genome sequence of a newly discovered highly antifungal drug resistant Aspergillus species, Aspergillus tanneri NIH 1004.</title>
        <authorList>
            <person name="Mounaud S."/>
            <person name="Singh I."/>
            <person name="Joardar V."/>
            <person name="Pakala S."/>
            <person name="Pakala S."/>
            <person name="Venepally P."/>
            <person name="Hoover J."/>
            <person name="Nierman W."/>
            <person name="Chung J."/>
            <person name="Losada L."/>
        </authorList>
    </citation>
    <scope>NUCLEOTIDE SEQUENCE [LARGE SCALE GENOMIC DNA]</scope>
    <source>
        <strain evidence="8 9">NIH1004</strain>
    </source>
</reference>
<dbReference type="InterPro" id="IPR007219">
    <property type="entry name" value="XnlR_reg_dom"/>
</dbReference>
<evidence type="ECO:0000313" key="9">
    <source>
        <dbReference type="Proteomes" id="UP000308092"/>
    </source>
</evidence>
<keyword evidence="9" id="KW-1185">Reference proteome</keyword>
<feature type="compositionally biased region" description="Basic and acidic residues" evidence="6">
    <location>
        <begin position="121"/>
        <end position="135"/>
    </location>
</feature>
<dbReference type="GO" id="GO:0006351">
    <property type="term" value="P:DNA-templated transcription"/>
    <property type="evidence" value="ECO:0007669"/>
    <property type="project" value="InterPro"/>
</dbReference>
<protein>
    <recommendedName>
        <fullName evidence="7">Zn(2)-C6 fungal-type domain-containing protein</fullName>
    </recommendedName>
</protein>
<dbReference type="CDD" id="cd12148">
    <property type="entry name" value="fungal_TF_MHR"/>
    <property type="match status" value="1"/>
</dbReference>
<dbReference type="AlphaFoldDB" id="A0A4S3JER2"/>
<organism evidence="8 9">
    <name type="scientific">Aspergillus tanneri</name>
    <dbReference type="NCBI Taxonomy" id="1220188"/>
    <lineage>
        <taxon>Eukaryota</taxon>
        <taxon>Fungi</taxon>
        <taxon>Dikarya</taxon>
        <taxon>Ascomycota</taxon>
        <taxon>Pezizomycotina</taxon>
        <taxon>Eurotiomycetes</taxon>
        <taxon>Eurotiomycetidae</taxon>
        <taxon>Eurotiales</taxon>
        <taxon>Aspergillaceae</taxon>
        <taxon>Aspergillus</taxon>
        <taxon>Aspergillus subgen. Circumdati</taxon>
    </lineage>
</organism>
<evidence type="ECO:0000256" key="3">
    <source>
        <dbReference type="ARBA" id="ARBA00023125"/>
    </source>
</evidence>
<dbReference type="Gene3D" id="4.10.240.10">
    <property type="entry name" value="Zn(2)-C6 fungal-type DNA-binding domain"/>
    <property type="match status" value="1"/>
</dbReference>
<name>A0A4S3JER2_9EURO</name>
<dbReference type="Proteomes" id="UP000308092">
    <property type="component" value="Unassembled WGS sequence"/>
</dbReference>
<dbReference type="VEuPathDB" id="FungiDB:EYZ11_006874"/>
<sequence length="668" mass="75357">MEADSAINWTAPRLKRKRTRVACDLCRTRKSACDGSRPCGMCSIRGDADKCVYQQSVAGKHKAALARSQYDLSPGPGPGMPGDNSARYSCDAVLRSGFNGTHLPRAVKSDSLETVRGTGETSHHIRPTENPRPERASFGPSSTLFFIQQIAAAVEPVGGMRRDGSPTLTSSLNQKTVPDAIGFSVSAKEEEPYDSETLSLPEKQLSDSLLEAYWQYLHPIFPVLHRPTFMKQYHKLWQPEIASLPFRKNTNSDIVFLAVVNMVLAVGCQQCYDFSAERRQKDAEALYKRSFRLVSIETLDFYSLEVVQLFLLRAIFLQSTSHSARCWSMLGVVVRAAQGLRLNTDTVETNQLEREMRHDEYLSESEEGHQPENIPSRLAFFNHYITLCDISRDIMDRLNAVGGNSSEQNGITALTQYLSEMPKLCLRLDEFLGGLPSHLENHVYGIHGLLEDCFHMQGQILRTRALYIRVTILRPCLLATIRYPIIGQEACKDAAIPGLLSNLTKDTNKLCVSTACTVLRELRQNLRLIYRSSTWHTLRLTFGSATVLLAASLIPDMDINLNQEPIKTSWDHATDIFEFYKSQEASAQHGLRALRDYRRRFEAVRLRGQHHQQPQSIQPEIMPSSSVNTLPGIEDNWLASAVPNIDFTSQNMHDWDWLDPELPNWMLL</sequence>
<dbReference type="InterPro" id="IPR051127">
    <property type="entry name" value="Fungal_SecMet_Regulators"/>
</dbReference>
<keyword evidence="3" id="KW-0238">DNA-binding</keyword>
<evidence type="ECO:0000259" key="7">
    <source>
        <dbReference type="PROSITE" id="PS50048"/>
    </source>
</evidence>
<dbReference type="EMBL" id="SOSA01000252">
    <property type="protein sequence ID" value="THC93662.1"/>
    <property type="molecule type" value="Genomic_DNA"/>
</dbReference>
<feature type="domain" description="Zn(2)-C6 fungal-type" evidence="7">
    <location>
        <begin position="22"/>
        <end position="53"/>
    </location>
</feature>
<dbReference type="GO" id="GO:0000981">
    <property type="term" value="F:DNA-binding transcription factor activity, RNA polymerase II-specific"/>
    <property type="evidence" value="ECO:0007669"/>
    <property type="project" value="InterPro"/>
</dbReference>
<gene>
    <name evidence="8" type="ORF">EYZ11_006874</name>
</gene>
<feature type="region of interest" description="Disordered" evidence="6">
    <location>
        <begin position="109"/>
        <end position="138"/>
    </location>
</feature>
<dbReference type="PROSITE" id="PS50048">
    <property type="entry name" value="ZN2_CY6_FUNGAL_2"/>
    <property type="match status" value="1"/>
</dbReference>
<dbReference type="PANTHER" id="PTHR47424:SF3">
    <property type="entry name" value="REGULATORY PROTEIN GAL4"/>
    <property type="match status" value="1"/>
</dbReference>
<dbReference type="PROSITE" id="PS00463">
    <property type="entry name" value="ZN2_CY6_FUNGAL_1"/>
    <property type="match status" value="1"/>
</dbReference>
<evidence type="ECO:0000256" key="6">
    <source>
        <dbReference type="SAM" id="MobiDB-lite"/>
    </source>
</evidence>
<dbReference type="STRING" id="1220188.A0A4S3JER2"/>
<accession>A0A4S3JER2</accession>
<keyword evidence="1" id="KW-0479">Metal-binding</keyword>
<evidence type="ECO:0000313" key="8">
    <source>
        <dbReference type="EMBL" id="THC93662.1"/>
    </source>
</evidence>
<keyword evidence="4" id="KW-0804">Transcription</keyword>
<dbReference type="Pfam" id="PF00172">
    <property type="entry name" value="Zn_clus"/>
    <property type="match status" value="1"/>
</dbReference>
<dbReference type="GO" id="GO:0000978">
    <property type="term" value="F:RNA polymerase II cis-regulatory region sequence-specific DNA binding"/>
    <property type="evidence" value="ECO:0007669"/>
    <property type="project" value="TreeGrafter"/>
</dbReference>
<dbReference type="GO" id="GO:0000435">
    <property type="term" value="P:positive regulation of transcription from RNA polymerase II promoter by galactose"/>
    <property type="evidence" value="ECO:0007669"/>
    <property type="project" value="TreeGrafter"/>
</dbReference>
<evidence type="ECO:0000256" key="2">
    <source>
        <dbReference type="ARBA" id="ARBA00023015"/>
    </source>
</evidence>
<comment type="caution">
    <text evidence="8">The sequence shown here is derived from an EMBL/GenBank/DDBJ whole genome shotgun (WGS) entry which is preliminary data.</text>
</comment>
<evidence type="ECO:0000256" key="4">
    <source>
        <dbReference type="ARBA" id="ARBA00023163"/>
    </source>
</evidence>
<evidence type="ECO:0000256" key="1">
    <source>
        <dbReference type="ARBA" id="ARBA00022723"/>
    </source>
</evidence>
<evidence type="ECO:0000256" key="5">
    <source>
        <dbReference type="ARBA" id="ARBA00023242"/>
    </source>
</evidence>
<dbReference type="InterPro" id="IPR001138">
    <property type="entry name" value="Zn2Cys6_DnaBD"/>
</dbReference>
<dbReference type="InterPro" id="IPR036864">
    <property type="entry name" value="Zn2-C6_fun-type_DNA-bd_sf"/>
</dbReference>